<dbReference type="InterPro" id="IPR052626">
    <property type="entry name" value="SWT1_Regulator"/>
</dbReference>
<dbReference type="EMBL" id="SELW01000355">
    <property type="protein sequence ID" value="TID28929.1"/>
    <property type="molecule type" value="Genomic_DNA"/>
</dbReference>
<dbReference type="PANTHER" id="PTHR16161">
    <property type="entry name" value="TRANSCRIPTIONAL PROTEIN SWT1"/>
    <property type="match status" value="1"/>
</dbReference>
<dbReference type="SMART" id="SM00670">
    <property type="entry name" value="PINc"/>
    <property type="match status" value="1"/>
</dbReference>
<sequence length="323" mass="37002">MDIDDEEQIADISRFVVDLRNGELYIPPGTISSPIPSSNQSRKKIAYLVVDTNFILSHLKLLSDLEILLHDKYKGMYQIVIPKQVVHELDGLKEAKRMIDSTHSIAKLARNAINWCYEHFHDSIPTVTGQRLHERVDKSAEKDNAILDCCLYFQNVENGGGNLVILMSDDKNLCVKSLVNNVLTISYRTGMTAELIAENVVNELRMNYQYREPPEQQIATETADYYNDTEMNMEDDSMIAQSEVSNVPGDPVETIYSQVTMLVLESISYAIRYIYEDETDLVDYKESEMKDLKDAGRFIIRYSFSIFGDFFTRKILLLFGEIS</sequence>
<organism evidence="2 3">
    <name type="scientific">Pichia inconspicua</name>
    <dbReference type="NCBI Taxonomy" id="52247"/>
    <lineage>
        <taxon>Eukaryota</taxon>
        <taxon>Fungi</taxon>
        <taxon>Dikarya</taxon>
        <taxon>Ascomycota</taxon>
        <taxon>Saccharomycotina</taxon>
        <taxon>Pichiomycetes</taxon>
        <taxon>Pichiales</taxon>
        <taxon>Pichiaceae</taxon>
        <taxon>Pichia</taxon>
    </lineage>
</organism>
<dbReference type="Pfam" id="PF13638">
    <property type="entry name" value="PIN_4"/>
    <property type="match status" value="1"/>
</dbReference>
<evidence type="ECO:0000313" key="2">
    <source>
        <dbReference type="EMBL" id="TID28929.1"/>
    </source>
</evidence>
<name>A0A4T0X1N0_9ASCO</name>
<gene>
    <name evidence="2" type="ORF">CANINC_002197</name>
</gene>
<dbReference type="SUPFAM" id="SSF88723">
    <property type="entry name" value="PIN domain-like"/>
    <property type="match status" value="1"/>
</dbReference>
<accession>A0A4T0X1N0</accession>
<dbReference type="Proteomes" id="UP000307173">
    <property type="component" value="Unassembled WGS sequence"/>
</dbReference>
<dbReference type="InterPro" id="IPR029060">
    <property type="entry name" value="PIN-like_dom_sf"/>
</dbReference>
<protein>
    <recommendedName>
        <fullName evidence="1">PIN domain-containing protein</fullName>
    </recommendedName>
</protein>
<evidence type="ECO:0000313" key="3">
    <source>
        <dbReference type="Proteomes" id="UP000307173"/>
    </source>
</evidence>
<proteinExistence type="predicted"/>
<feature type="domain" description="PIN" evidence="1">
    <location>
        <begin position="46"/>
        <end position="175"/>
    </location>
</feature>
<dbReference type="GO" id="GO:0004540">
    <property type="term" value="F:RNA nuclease activity"/>
    <property type="evidence" value="ECO:0007669"/>
    <property type="project" value="UniProtKB-ARBA"/>
</dbReference>
<reference evidence="2 3" key="1">
    <citation type="journal article" date="2019" name="Front. Genet.">
        <title>Whole-Genome Sequencing of the Opportunistic Yeast Pathogen Candida inconspicua Uncovers Its Hybrid Origin.</title>
        <authorList>
            <person name="Mixao V."/>
            <person name="Hansen A.P."/>
            <person name="Saus E."/>
            <person name="Boekhout T."/>
            <person name="Lass-Florl C."/>
            <person name="Gabaldon T."/>
        </authorList>
    </citation>
    <scope>NUCLEOTIDE SEQUENCE [LARGE SCALE GENOMIC DNA]</scope>
    <source>
        <strain evidence="2 3">CBS 180</strain>
    </source>
</reference>
<dbReference type="OrthoDB" id="2017974at2759"/>
<dbReference type="Gene3D" id="3.40.50.1010">
    <property type="entry name" value="5'-nuclease"/>
    <property type="match status" value="1"/>
</dbReference>
<keyword evidence="3" id="KW-1185">Reference proteome</keyword>
<dbReference type="CDD" id="cd18727">
    <property type="entry name" value="PIN_Swt1-like"/>
    <property type="match status" value="1"/>
</dbReference>
<comment type="caution">
    <text evidence="2">The sequence shown here is derived from an EMBL/GenBank/DDBJ whole genome shotgun (WGS) entry which is preliminary data.</text>
</comment>
<dbReference type="InterPro" id="IPR049014">
    <property type="entry name" value="SWT1_C"/>
</dbReference>
<dbReference type="PANTHER" id="PTHR16161:SF0">
    <property type="entry name" value="TRANSCRIPTIONAL PROTEIN SWT1"/>
    <property type="match status" value="1"/>
</dbReference>
<dbReference type="Pfam" id="PF21693">
    <property type="entry name" value="SWT1_3rd"/>
    <property type="match status" value="1"/>
</dbReference>
<dbReference type="AlphaFoldDB" id="A0A4T0X1N0"/>
<dbReference type="GO" id="GO:0005634">
    <property type="term" value="C:nucleus"/>
    <property type="evidence" value="ECO:0007669"/>
    <property type="project" value="TreeGrafter"/>
</dbReference>
<dbReference type="InterPro" id="IPR002716">
    <property type="entry name" value="PIN_dom"/>
</dbReference>
<dbReference type="STRING" id="52247.A0A4T0X1N0"/>
<evidence type="ECO:0000259" key="1">
    <source>
        <dbReference type="SMART" id="SM00670"/>
    </source>
</evidence>